<dbReference type="InterPro" id="IPR055558">
    <property type="entry name" value="DUF7134"/>
</dbReference>
<dbReference type="Gene3D" id="1.20.5.1930">
    <property type="match status" value="1"/>
</dbReference>
<comment type="caution">
    <text evidence="13">The sequence shown here is derived from an EMBL/GenBank/DDBJ whole genome shotgun (WGS) entry which is preliminary data.</text>
</comment>
<feature type="region of interest" description="Disordered" evidence="9">
    <location>
        <begin position="340"/>
        <end position="368"/>
    </location>
</feature>
<feature type="transmembrane region" description="Helical" evidence="10">
    <location>
        <begin position="12"/>
        <end position="30"/>
    </location>
</feature>
<keyword evidence="7" id="KW-0067">ATP-binding</keyword>
<dbReference type="AlphaFoldDB" id="A0A495IJB9"/>
<dbReference type="PANTHER" id="PTHR24421:SF10">
    <property type="entry name" value="NITRATE_NITRITE SENSOR PROTEIN NARQ"/>
    <property type="match status" value="1"/>
</dbReference>
<evidence type="ECO:0000256" key="1">
    <source>
        <dbReference type="ARBA" id="ARBA00000085"/>
    </source>
</evidence>
<evidence type="ECO:0000259" key="12">
    <source>
        <dbReference type="Pfam" id="PF23539"/>
    </source>
</evidence>
<dbReference type="Proteomes" id="UP000280008">
    <property type="component" value="Unassembled WGS sequence"/>
</dbReference>
<dbReference type="InterPro" id="IPR050482">
    <property type="entry name" value="Sensor_HK_TwoCompSys"/>
</dbReference>
<evidence type="ECO:0000256" key="10">
    <source>
        <dbReference type="SAM" id="Phobius"/>
    </source>
</evidence>
<keyword evidence="6 13" id="KW-0418">Kinase</keyword>
<dbReference type="GO" id="GO:0046983">
    <property type="term" value="F:protein dimerization activity"/>
    <property type="evidence" value="ECO:0007669"/>
    <property type="project" value="InterPro"/>
</dbReference>
<dbReference type="OrthoDB" id="227596at2"/>
<feature type="compositionally biased region" description="Low complexity" evidence="9">
    <location>
        <begin position="340"/>
        <end position="358"/>
    </location>
</feature>
<feature type="domain" description="Signal transduction histidine kinase subgroup 3 dimerisation and phosphoacceptor" evidence="11">
    <location>
        <begin position="192"/>
        <end position="250"/>
    </location>
</feature>
<organism evidence="13 14">
    <name type="scientific">Frondihabitans australicus</name>
    <dbReference type="NCBI Taxonomy" id="386892"/>
    <lineage>
        <taxon>Bacteria</taxon>
        <taxon>Bacillati</taxon>
        <taxon>Actinomycetota</taxon>
        <taxon>Actinomycetes</taxon>
        <taxon>Micrococcales</taxon>
        <taxon>Microbacteriaceae</taxon>
        <taxon>Frondihabitans</taxon>
    </lineage>
</organism>
<evidence type="ECO:0000259" key="11">
    <source>
        <dbReference type="Pfam" id="PF07730"/>
    </source>
</evidence>
<feature type="transmembrane region" description="Helical" evidence="10">
    <location>
        <begin position="100"/>
        <end position="122"/>
    </location>
</feature>
<gene>
    <name evidence="13" type="ORF">C8E83_2363</name>
</gene>
<dbReference type="RefSeq" id="WP_121370047.1">
    <property type="nucleotide sequence ID" value="NZ_RBKS01000001.1"/>
</dbReference>
<comment type="catalytic activity">
    <reaction evidence="1">
        <text>ATP + protein L-histidine = ADP + protein N-phospho-L-histidine.</text>
        <dbReference type="EC" id="2.7.13.3"/>
    </reaction>
</comment>
<accession>A0A495IJB9</accession>
<keyword evidence="14" id="KW-1185">Reference proteome</keyword>
<dbReference type="InterPro" id="IPR036890">
    <property type="entry name" value="HATPase_C_sf"/>
</dbReference>
<feature type="transmembrane region" description="Helical" evidence="10">
    <location>
        <begin position="142"/>
        <end position="162"/>
    </location>
</feature>
<evidence type="ECO:0000256" key="3">
    <source>
        <dbReference type="ARBA" id="ARBA00022553"/>
    </source>
</evidence>
<evidence type="ECO:0000256" key="9">
    <source>
        <dbReference type="SAM" id="MobiDB-lite"/>
    </source>
</evidence>
<proteinExistence type="predicted"/>
<name>A0A495IJB9_9MICO</name>
<evidence type="ECO:0000256" key="7">
    <source>
        <dbReference type="ARBA" id="ARBA00022840"/>
    </source>
</evidence>
<evidence type="ECO:0000313" key="14">
    <source>
        <dbReference type="Proteomes" id="UP000280008"/>
    </source>
</evidence>
<dbReference type="GO" id="GO:0005524">
    <property type="term" value="F:ATP binding"/>
    <property type="evidence" value="ECO:0007669"/>
    <property type="project" value="UniProtKB-KW"/>
</dbReference>
<keyword evidence="4" id="KW-0808">Transferase</keyword>
<dbReference type="SUPFAM" id="SSF55874">
    <property type="entry name" value="ATPase domain of HSP90 chaperone/DNA topoisomerase II/histidine kinase"/>
    <property type="match status" value="1"/>
</dbReference>
<dbReference type="GO" id="GO:0016020">
    <property type="term" value="C:membrane"/>
    <property type="evidence" value="ECO:0007669"/>
    <property type="project" value="InterPro"/>
</dbReference>
<evidence type="ECO:0000313" key="13">
    <source>
        <dbReference type="EMBL" id="RKR75225.1"/>
    </source>
</evidence>
<reference evidence="13 14" key="1">
    <citation type="submission" date="2018-10" db="EMBL/GenBank/DDBJ databases">
        <title>Sequencing the genomes of 1000 actinobacteria strains.</title>
        <authorList>
            <person name="Klenk H.-P."/>
        </authorList>
    </citation>
    <scope>NUCLEOTIDE SEQUENCE [LARGE SCALE GENOMIC DNA]</scope>
    <source>
        <strain evidence="13 14">DSM 17894</strain>
    </source>
</reference>
<evidence type="ECO:0000256" key="4">
    <source>
        <dbReference type="ARBA" id="ARBA00022679"/>
    </source>
</evidence>
<dbReference type="Gene3D" id="3.30.565.10">
    <property type="entry name" value="Histidine kinase-like ATPase, C-terminal domain"/>
    <property type="match status" value="1"/>
</dbReference>
<sequence>MRIDWAKAVRSRPFRVDLAVGLVLAAISLVPWGFDFVRPHVITAILALAAIALRRVTPSGALAVAWVMAAFEIGLGERPSPIAVAYVVVLYATARLGSRYVVMVGAGSAVAGGAVASYYLAVTGARFTELLYGSLVQSVLTAVAPVALLGSAWLVGLAVRFFSGRADESSLRLVAETEAHRALDVAAEERARAAMARDVHDIVGHSLAVIIAQADSIEFLDDTDRIRAVGQTIAQTARSSLGEVRDVLSGTSSRGDDSEPQDLGALVEQVRAAGVVVEHSLRGERRTLDPALSIVVRRVAQEMLTNALRHGTPGRPIDFRETWRSGDVVLEVENEVPQDPAASAAIASPAVPGSTATPTPTPASAPAPVSTAGGGLGVAGMRARVTAVGGFLEAEALDGVFTARARIPLPRTDPLDIFTPEEP</sequence>
<dbReference type="PANTHER" id="PTHR24421">
    <property type="entry name" value="NITRATE/NITRITE SENSOR PROTEIN NARX-RELATED"/>
    <property type="match status" value="1"/>
</dbReference>
<keyword evidence="5" id="KW-0547">Nucleotide-binding</keyword>
<protein>
    <recommendedName>
        <fullName evidence="2">histidine kinase</fullName>
        <ecNumber evidence="2">2.7.13.3</ecNumber>
    </recommendedName>
</protein>
<keyword evidence="10" id="KW-0472">Membrane</keyword>
<keyword evidence="10" id="KW-0812">Transmembrane</keyword>
<keyword evidence="10" id="KW-1133">Transmembrane helix</keyword>
<evidence type="ECO:0000256" key="5">
    <source>
        <dbReference type="ARBA" id="ARBA00022741"/>
    </source>
</evidence>
<dbReference type="GO" id="GO:0000155">
    <property type="term" value="F:phosphorelay sensor kinase activity"/>
    <property type="evidence" value="ECO:0007669"/>
    <property type="project" value="InterPro"/>
</dbReference>
<dbReference type="EC" id="2.7.13.3" evidence="2"/>
<dbReference type="EMBL" id="RBKS01000001">
    <property type="protein sequence ID" value="RKR75225.1"/>
    <property type="molecule type" value="Genomic_DNA"/>
</dbReference>
<dbReference type="InterPro" id="IPR011712">
    <property type="entry name" value="Sig_transdc_His_kin_sub3_dim/P"/>
</dbReference>
<evidence type="ECO:0000256" key="6">
    <source>
        <dbReference type="ARBA" id="ARBA00022777"/>
    </source>
</evidence>
<feature type="domain" description="DUF7134" evidence="12">
    <location>
        <begin position="8"/>
        <end position="160"/>
    </location>
</feature>
<keyword evidence="3" id="KW-0597">Phosphoprotein</keyword>
<keyword evidence="8" id="KW-0902">Two-component regulatory system</keyword>
<evidence type="ECO:0000256" key="8">
    <source>
        <dbReference type="ARBA" id="ARBA00023012"/>
    </source>
</evidence>
<dbReference type="Pfam" id="PF07730">
    <property type="entry name" value="HisKA_3"/>
    <property type="match status" value="1"/>
</dbReference>
<evidence type="ECO:0000256" key="2">
    <source>
        <dbReference type="ARBA" id="ARBA00012438"/>
    </source>
</evidence>
<dbReference type="Pfam" id="PF23539">
    <property type="entry name" value="DUF7134"/>
    <property type="match status" value="1"/>
</dbReference>